<comment type="caution">
    <text evidence="1">The sequence shown here is derived from an EMBL/GenBank/DDBJ whole genome shotgun (WGS) entry which is preliminary data.</text>
</comment>
<sequence>PWCSLHPGEVPPFEVSQEFAQSGESSALLRMRVPAEEVGHAKVFYLVQEVMAEEFPDLISGYYRVENWTKGTPKQYLQFVVILCREEGGRECALGATNLPGEHNHQIRYPLAGISEEPFAISNAFFVFLGKDEPKQGEWVYFESNISQDFEELWGAVPEGFDKMRVLFEVRYDNKEAGPAPAEADVYYDDLYMGPAGENPNKP</sequence>
<proteinExistence type="predicted"/>
<feature type="non-terminal residue" evidence="1">
    <location>
        <position position="1"/>
    </location>
</feature>
<reference evidence="1" key="1">
    <citation type="journal article" date="2014" name="Front. Microbiol.">
        <title>High frequency of phylogenetically diverse reductive dehalogenase-homologous genes in deep subseafloor sedimentary metagenomes.</title>
        <authorList>
            <person name="Kawai M."/>
            <person name="Futagami T."/>
            <person name="Toyoda A."/>
            <person name="Takaki Y."/>
            <person name="Nishi S."/>
            <person name="Hori S."/>
            <person name="Arai W."/>
            <person name="Tsubouchi T."/>
            <person name="Morono Y."/>
            <person name="Uchiyama I."/>
            <person name="Ito T."/>
            <person name="Fujiyama A."/>
            <person name="Inagaki F."/>
            <person name="Takami H."/>
        </authorList>
    </citation>
    <scope>NUCLEOTIDE SEQUENCE</scope>
    <source>
        <strain evidence="1">Expedition CK06-06</strain>
    </source>
</reference>
<dbReference type="AlphaFoldDB" id="X0T2H6"/>
<dbReference type="EMBL" id="BARS01009926">
    <property type="protein sequence ID" value="GAF81526.1"/>
    <property type="molecule type" value="Genomic_DNA"/>
</dbReference>
<gene>
    <name evidence="1" type="ORF">S01H1_18549</name>
</gene>
<evidence type="ECO:0000313" key="1">
    <source>
        <dbReference type="EMBL" id="GAF81526.1"/>
    </source>
</evidence>
<name>X0T2H6_9ZZZZ</name>
<accession>X0T2H6</accession>
<organism evidence="1">
    <name type="scientific">marine sediment metagenome</name>
    <dbReference type="NCBI Taxonomy" id="412755"/>
    <lineage>
        <taxon>unclassified sequences</taxon>
        <taxon>metagenomes</taxon>
        <taxon>ecological metagenomes</taxon>
    </lineage>
</organism>
<protein>
    <submittedName>
        <fullName evidence="1">Uncharacterized protein</fullName>
    </submittedName>
</protein>